<comment type="subcellular location">
    <subcellularLocation>
        <location evidence="1">Membrane</location>
        <topology evidence="1">Multi-pass membrane protein</topology>
    </subcellularLocation>
</comment>
<evidence type="ECO:0000256" key="4">
    <source>
        <dbReference type="ARBA" id="ARBA00023136"/>
    </source>
</evidence>
<dbReference type="PANTHER" id="PTHR33507">
    <property type="entry name" value="INNER MEMBRANE PROTEIN YBBJ"/>
    <property type="match status" value="1"/>
</dbReference>
<feature type="transmembrane region" description="Helical" evidence="5">
    <location>
        <begin position="12"/>
        <end position="34"/>
    </location>
</feature>
<feature type="transmembrane region" description="Helical" evidence="5">
    <location>
        <begin position="54"/>
        <end position="72"/>
    </location>
</feature>
<dbReference type="Pfam" id="PF01957">
    <property type="entry name" value="NfeD"/>
    <property type="match status" value="1"/>
</dbReference>
<evidence type="ECO:0000256" key="3">
    <source>
        <dbReference type="ARBA" id="ARBA00022989"/>
    </source>
</evidence>
<evidence type="ECO:0000259" key="6">
    <source>
        <dbReference type="Pfam" id="PF01957"/>
    </source>
</evidence>
<dbReference type="Gene3D" id="2.40.50.140">
    <property type="entry name" value="Nucleic acid-binding proteins"/>
    <property type="match status" value="1"/>
</dbReference>
<name>A0A0B8P377_9VIBR</name>
<dbReference type="GO" id="GO:0006508">
    <property type="term" value="P:proteolysis"/>
    <property type="evidence" value="ECO:0007669"/>
    <property type="project" value="UniProtKB-KW"/>
</dbReference>
<dbReference type="GO" id="GO:0005886">
    <property type="term" value="C:plasma membrane"/>
    <property type="evidence" value="ECO:0007669"/>
    <property type="project" value="TreeGrafter"/>
</dbReference>
<comment type="caution">
    <text evidence="7">The sequence shown here is derived from an EMBL/GenBank/DDBJ whole genome shotgun (WGS) entry which is preliminary data.</text>
</comment>
<keyword evidence="4 5" id="KW-0472">Membrane</keyword>
<organism evidence="7 8">
    <name type="scientific">Vibrio ishigakensis</name>
    <dbReference type="NCBI Taxonomy" id="1481914"/>
    <lineage>
        <taxon>Bacteria</taxon>
        <taxon>Pseudomonadati</taxon>
        <taxon>Pseudomonadota</taxon>
        <taxon>Gammaproteobacteria</taxon>
        <taxon>Vibrionales</taxon>
        <taxon>Vibrionaceae</taxon>
        <taxon>Vibrio</taxon>
    </lineage>
</organism>
<reference evidence="7 8" key="1">
    <citation type="submission" date="2015-01" db="EMBL/GenBank/DDBJ databases">
        <title>Vibrio sp. C5 JCM 19232 whole genome shotgun sequence.</title>
        <authorList>
            <person name="Sawabe T."/>
            <person name="Meirelles P."/>
            <person name="Feng G."/>
            <person name="Sayaka M."/>
            <person name="Hattori M."/>
            <person name="Ohkuma M."/>
        </authorList>
    </citation>
    <scope>NUCLEOTIDE SEQUENCE [LARGE SCALE GENOMIC DNA]</scope>
    <source>
        <strain evidence="7 8">JCM19232</strain>
    </source>
</reference>
<keyword evidence="3 5" id="KW-1133">Transmembrane helix</keyword>
<dbReference type="InterPro" id="IPR012340">
    <property type="entry name" value="NA-bd_OB-fold"/>
</dbReference>
<evidence type="ECO:0000256" key="1">
    <source>
        <dbReference type="ARBA" id="ARBA00004141"/>
    </source>
</evidence>
<evidence type="ECO:0000256" key="2">
    <source>
        <dbReference type="ARBA" id="ARBA00022692"/>
    </source>
</evidence>
<dbReference type="AlphaFoldDB" id="A0A0B8P377"/>
<dbReference type="GO" id="GO:0008233">
    <property type="term" value="F:peptidase activity"/>
    <property type="evidence" value="ECO:0007669"/>
    <property type="project" value="UniProtKB-KW"/>
</dbReference>
<gene>
    <name evidence="7" type="ORF">JCM19232_5536</name>
</gene>
<reference evidence="7 8" key="2">
    <citation type="submission" date="2015-01" db="EMBL/GenBank/DDBJ databases">
        <authorList>
            <consortium name="NBRP consortium"/>
            <person name="Sawabe T."/>
            <person name="Meirelles P."/>
            <person name="Feng G."/>
            <person name="Sayaka M."/>
            <person name="Hattori M."/>
            <person name="Ohkuma M."/>
        </authorList>
    </citation>
    <scope>NUCLEOTIDE SEQUENCE [LARGE SCALE GENOMIC DNA]</scope>
    <source>
        <strain evidence="7 8">JCM19232</strain>
    </source>
</reference>
<protein>
    <submittedName>
        <fullName evidence="7">Activity regulator of membrane protease ybbK</fullName>
    </submittedName>
</protein>
<dbReference type="InterPro" id="IPR002810">
    <property type="entry name" value="NfeD-like_C"/>
</dbReference>
<dbReference type="EMBL" id="BBSA01000003">
    <property type="protein sequence ID" value="GAM61235.1"/>
    <property type="molecule type" value="Genomic_DNA"/>
</dbReference>
<feature type="domain" description="NfeD-like C-terminal" evidence="6">
    <location>
        <begin position="93"/>
        <end position="148"/>
    </location>
</feature>
<dbReference type="SUPFAM" id="SSF141322">
    <property type="entry name" value="NfeD domain-like"/>
    <property type="match status" value="1"/>
</dbReference>
<dbReference type="InterPro" id="IPR052165">
    <property type="entry name" value="Membrane_assoc_protease"/>
</dbReference>
<keyword evidence="7" id="KW-0645">Protease</keyword>
<keyword evidence="7" id="KW-0378">Hydrolase</keyword>
<evidence type="ECO:0000256" key="5">
    <source>
        <dbReference type="SAM" id="Phobius"/>
    </source>
</evidence>
<dbReference type="Proteomes" id="UP000031670">
    <property type="component" value="Unassembled WGS sequence"/>
</dbReference>
<keyword evidence="2 5" id="KW-0812">Transmembrane</keyword>
<dbReference type="PANTHER" id="PTHR33507:SF3">
    <property type="entry name" value="INNER MEMBRANE PROTEIN YBBJ"/>
    <property type="match status" value="1"/>
</dbReference>
<proteinExistence type="predicted"/>
<sequence length="150" mass="17193">MIELLSQINHWHWLAFGLVLLCVELLGTAGYFLWLGLSALLVGILLSFLPLGWQMQWMSFASFSLVTTWLWWRYQSKRDNKAHQDSTLNQRSKQLLGETTVLENDFVAGRGRIKLGDTSWSARSDTEISAGTRIEVYKVDGIVLHIRPKQ</sequence>
<accession>A0A0B8P377</accession>
<evidence type="ECO:0000313" key="7">
    <source>
        <dbReference type="EMBL" id="GAM61235.1"/>
    </source>
</evidence>
<evidence type="ECO:0000313" key="8">
    <source>
        <dbReference type="Proteomes" id="UP000031670"/>
    </source>
</evidence>